<proteinExistence type="predicted"/>
<organism evidence="2 3">
    <name type="scientific">Streptomyces nigrescens</name>
    <dbReference type="NCBI Taxonomy" id="1920"/>
    <lineage>
        <taxon>Bacteria</taxon>
        <taxon>Bacillati</taxon>
        <taxon>Actinomycetota</taxon>
        <taxon>Actinomycetes</taxon>
        <taxon>Kitasatosporales</taxon>
        <taxon>Streptomycetaceae</taxon>
        <taxon>Streptomyces</taxon>
    </lineage>
</organism>
<keyword evidence="3" id="KW-1185">Reference proteome</keyword>
<evidence type="ECO:0000313" key="3">
    <source>
        <dbReference type="Proteomes" id="UP001059597"/>
    </source>
</evidence>
<sequence length="94" mass="10365">MNLYPEAAVPDPGVPDRKEAEARRMLAGLPLPPVPPDLAARALARGRRLRAHRRLRRRLGWLLALLAVAALTWTAAAQPWVPPPSRTTPPVEGW</sequence>
<name>A0ABN6R7J4_STRNI</name>
<gene>
    <name evidence="2" type="ORF">HEK616_60610</name>
</gene>
<dbReference type="EMBL" id="AP026073">
    <property type="protein sequence ID" value="BDM72574.1"/>
    <property type="molecule type" value="Genomic_DNA"/>
</dbReference>
<evidence type="ECO:0000256" key="1">
    <source>
        <dbReference type="SAM" id="Phobius"/>
    </source>
</evidence>
<keyword evidence="1" id="KW-1133">Transmembrane helix</keyword>
<protein>
    <submittedName>
        <fullName evidence="2">Uncharacterized protein</fullName>
    </submittedName>
</protein>
<evidence type="ECO:0000313" key="2">
    <source>
        <dbReference type="EMBL" id="BDM72574.1"/>
    </source>
</evidence>
<reference evidence="2" key="1">
    <citation type="submission" date="2022-06" db="EMBL/GenBank/DDBJ databases">
        <title>Complete genome sequence of Streptomyces nigrescens HEK616.</title>
        <authorList>
            <person name="Asamizu S."/>
            <person name="Onaka H."/>
        </authorList>
    </citation>
    <scope>NUCLEOTIDE SEQUENCE</scope>
    <source>
        <strain evidence="2">HEK616</strain>
    </source>
</reference>
<keyword evidence="1" id="KW-0472">Membrane</keyword>
<feature type="transmembrane region" description="Helical" evidence="1">
    <location>
        <begin position="59"/>
        <end position="81"/>
    </location>
</feature>
<accession>A0ABN6R7J4</accession>
<dbReference type="RefSeq" id="WP_261955971.1">
    <property type="nucleotide sequence ID" value="NZ_AP026073.1"/>
</dbReference>
<keyword evidence="1" id="KW-0812">Transmembrane</keyword>
<dbReference type="Proteomes" id="UP001059597">
    <property type="component" value="Chromosome"/>
</dbReference>